<proteinExistence type="predicted"/>
<feature type="domain" description="DUF2059" evidence="2">
    <location>
        <begin position="108"/>
        <end position="164"/>
    </location>
</feature>
<dbReference type="EMBL" id="CP076134">
    <property type="protein sequence ID" value="QWG11569.1"/>
    <property type="molecule type" value="Genomic_DNA"/>
</dbReference>
<evidence type="ECO:0000259" key="2">
    <source>
        <dbReference type="Pfam" id="PF09832"/>
    </source>
</evidence>
<dbReference type="Pfam" id="PF09832">
    <property type="entry name" value="DUF2059"/>
    <property type="match status" value="1"/>
</dbReference>
<gene>
    <name evidence="3" type="ORF">KMZ29_17765</name>
</gene>
<feature type="signal peptide" evidence="1">
    <location>
        <begin position="1"/>
        <end position="26"/>
    </location>
</feature>
<keyword evidence="1" id="KW-0732">Signal</keyword>
<evidence type="ECO:0000256" key="1">
    <source>
        <dbReference type="SAM" id="SignalP"/>
    </source>
</evidence>
<evidence type="ECO:0000313" key="4">
    <source>
        <dbReference type="Proteomes" id="UP000680839"/>
    </source>
</evidence>
<evidence type="ECO:0000313" key="3">
    <source>
        <dbReference type="EMBL" id="QWG11569.1"/>
    </source>
</evidence>
<dbReference type="InterPro" id="IPR018637">
    <property type="entry name" value="DUF2059"/>
</dbReference>
<organism evidence="3 4">
    <name type="scientific">Bradyrhizobium sediminis</name>
    <dbReference type="NCBI Taxonomy" id="2840469"/>
    <lineage>
        <taxon>Bacteria</taxon>
        <taxon>Pseudomonadati</taxon>
        <taxon>Pseudomonadota</taxon>
        <taxon>Alphaproteobacteria</taxon>
        <taxon>Hyphomicrobiales</taxon>
        <taxon>Nitrobacteraceae</taxon>
        <taxon>Bradyrhizobium</taxon>
    </lineage>
</organism>
<protein>
    <submittedName>
        <fullName evidence="3">DUF2059 domain-containing protein</fullName>
    </submittedName>
</protein>
<feature type="chain" id="PRO_5037930303" evidence="1">
    <location>
        <begin position="27"/>
        <end position="182"/>
    </location>
</feature>
<dbReference type="Proteomes" id="UP000680839">
    <property type="component" value="Chromosome"/>
</dbReference>
<accession>A0A975NC90</accession>
<reference evidence="3" key="1">
    <citation type="submission" date="2021-06" db="EMBL/GenBank/DDBJ databases">
        <title>Bradyrhizobium sp. S2-20-1 Genome sequencing.</title>
        <authorList>
            <person name="Jin L."/>
        </authorList>
    </citation>
    <scope>NUCLEOTIDE SEQUENCE</scope>
    <source>
        <strain evidence="3">S2-20-1</strain>
    </source>
</reference>
<dbReference type="RefSeq" id="WP_215620440.1">
    <property type="nucleotide sequence ID" value="NZ_CP076134.1"/>
</dbReference>
<name>A0A975NC90_9BRAD</name>
<dbReference type="AlphaFoldDB" id="A0A975NC90"/>
<sequence>MKLVSKTLSAAGLALALAVIAAPASAQQKQAAPAAPQSTPLKPGTPAAMAAAREILQMKNASAMYAGAVPGLVQKTKEALLQSNLNYQKDLNEVAVIVAQKLAGREKEIGEGMASVYANEFTEQELKDLVTFYKSPLGKKLLATEPRAIQFSMSYMNAWAQNFAEVINGEFRAEMRKRGKEI</sequence>